<keyword evidence="1" id="KW-0812">Transmembrane</keyword>
<evidence type="ECO:0000313" key="2">
    <source>
        <dbReference type="EMBL" id="THU79194.1"/>
    </source>
</evidence>
<proteinExistence type="predicted"/>
<protein>
    <submittedName>
        <fullName evidence="2">Uncharacterized protein</fullName>
    </submittedName>
</protein>
<keyword evidence="3" id="KW-1185">Reference proteome</keyword>
<reference evidence="2 3" key="1">
    <citation type="journal article" date="2019" name="Nat. Ecol. Evol.">
        <title>Megaphylogeny resolves global patterns of mushroom evolution.</title>
        <authorList>
            <person name="Varga T."/>
            <person name="Krizsan K."/>
            <person name="Foldi C."/>
            <person name="Dima B."/>
            <person name="Sanchez-Garcia M."/>
            <person name="Sanchez-Ramirez S."/>
            <person name="Szollosi G.J."/>
            <person name="Szarkandi J.G."/>
            <person name="Papp V."/>
            <person name="Albert L."/>
            <person name="Andreopoulos W."/>
            <person name="Angelini C."/>
            <person name="Antonin V."/>
            <person name="Barry K.W."/>
            <person name="Bougher N.L."/>
            <person name="Buchanan P."/>
            <person name="Buyck B."/>
            <person name="Bense V."/>
            <person name="Catcheside P."/>
            <person name="Chovatia M."/>
            <person name="Cooper J."/>
            <person name="Damon W."/>
            <person name="Desjardin D."/>
            <person name="Finy P."/>
            <person name="Geml J."/>
            <person name="Haridas S."/>
            <person name="Hughes K."/>
            <person name="Justo A."/>
            <person name="Karasinski D."/>
            <person name="Kautmanova I."/>
            <person name="Kiss B."/>
            <person name="Kocsube S."/>
            <person name="Kotiranta H."/>
            <person name="LaButti K.M."/>
            <person name="Lechner B.E."/>
            <person name="Liimatainen K."/>
            <person name="Lipzen A."/>
            <person name="Lukacs Z."/>
            <person name="Mihaltcheva S."/>
            <person name="Morgado L.N."/>
            <person name="Niskanen T."/>
            <person name="Noordeloos M.E."/>
            <person name="Ohm R.A."/>
            <person name="Ortiz-Santana B."/>
            <person name="Ovrebo C."/>
            <person name="Racz N."/>
            <person name="Riley R."/>
            <person name="Savchenko A."/>
            <person name="Shiryaev A."/>
            <person name="Soop K."/>
            <person name="Spirin V."/>
            <person name="Szebenyi C."/>
            <person name="Tomsovsky M."/>
            <person name="Tulloss R.E."/>
            <person name="Uehling J."/>
            <person name="Grigoriev I.V."/>
            <person name="Vagvolgyi C."/>
            <person name="Papp T."/>
            <person name="Martin F.M."/>
            <person name="Miettinen O."/>
            <person name="Hibbett D.S."/>
            <person name="Nagy L.G."/>
        </authorList>
    </citation>
    <scope>NUCLEOTIDE SEQUENCE [LARGE SCALE GENOMIC DNA]</scope>
    <source>
        <strain evidence="2 3">CBS 962.96</strain>
    </source>
</reference>
<dbReference type="AlphaFoldDB" id="A0A4S8KTL2"/>
<dbReference type="EMBL" id="ML180062">
    <property type="protein sequence ID" value="THU79194.1"/>
    <property type="molecule type" value="Genomic_DNA"/>
</dbReference>
<name>A0A4S8KTL2_DENBC</name>
<dbReference type="Proteomes" id="UP000297245">
    <property type="component" value="Unassembled WGS sequence"/>
</dbReference>
<feature type="transmembrane region" description="Helical" evidence="1">
    <location>
        <begin position="6"/>
        <end position="25"/>
    </location>
</feature>
<keyword evidence="1" id="KW-0472">Membrane</keyword>
<organism evidence="2 3">
    <name type="scientific">Dendrothele bispora (strain CBS 962.96)</name>
    <dbReference type="NCBI Taxonomy" id="1314807"/>
    <lineage>
        <taxon>Eukaryota</taxon>
        <taxon>Fungi</taxon>
        <taxon>Dikarya</taxon>
        <taxon>Basidiomycota</taxon>
        <taxon>Agaricomycotina</taxon>
        <taxon>Agaricomycetes</taxon>
        <taxon>Agaricomycetidae</taxon>
        <taxon>Agaricales</taxon>
        <taxon>Agaricales incertae sedis</taxon>
        <taxon>Dendrothele</taxon>
    </lineage>
</organism>
<evidence type="ECO:0000256" key="1">
    <source>
        <dbReference type="SAM" id="Phobius"/>
    </source>
</evidence>
<gene>
    <name evidence="2" type="ORF">K435DRAFT_785947</name>
</gene>
<keyword evidence="1" id="KW-1133">Transmembrane helix</keyword>
<accession>A0A4S8KTL2</accession>
<sequence>MSYSAMLLSLFSFVTIITLFTLVTINRPYSSGHNEFSSVRRFIRACEMHARHLRRILQKFRV</sequence>
<evidence type="ECO:0000313" key="3">
    <source>
        <dbReference type="Proteomes" id="UP000297245"/>
    </source>
</evidence>